<protein>
    <submittedName>
        <fullName evidence="2">Uncharacterized protein</fullName>
    </submittedName>
</protein>
<organism evidence="2 3">
    <name type="scientific">Edwardsiella phage pEt-SU</name>
    <dbReference type="NCBI Taxonomy" id="2562142"/>
    <lineage>
        <taxon>Viruses</taxon>
        <taxon>Duplodnaviria</taxon>
        <taxon>Heunggongvirae</taxon>
        <taxon>Uroviricota</taxon>
        <taxon>Caudoviricetes</taxon>
        <taxon>Chimalliviridae</taxon>
        <taxon>Petsuvirus</taxon>
        <taxon>Petsuvirus pEtSU</taxon>
    </lineage>
</organism>
<sequence length="263" mass="29029">MEQALQDVDHYARIVSGCESINHVLSGNGSLTEDGRYAQSVLKLRAQDEFGALAGNESLLEGIKKGARKLKEWVIALVKSIVGYLTGSTKKAKDVMARHADVEKNYNKLQADQKEKIEEKAKPAITAHGKVFERIIDKLTSLQEEGKSFSQIGHTVSMTDVIQEMKSALNMAEAGTWIAINVHLKRAVDRLNGQINSVKDKLNSYANGEETTERNSLASKAAAWENKAVAVSHSIVMNMDGITKKGEQWLDDFMTNKDTVLKL</sequence>
<gene>
    <name evidence="2" type="ORF">pETSU_027</name>
</gene>
<dbReference type="EMBL" id="MK689364">
    <property type="protein sequence ID" value="QBZ70608.1"/>
    <property type="molecule type" value="Genomic_DNA"/>
</dbReference>
<evidence type="ECO:0000313" key="2">
    <source>
        <dbReference type="EMBL" id="QBZ70608.1"/>
    </source>
</evidence>
<name>A0A4D6DWK2_9CAUD</name>
<reference evidence="2 3" key="1">
    <citation type="submission" date="2019-03" db="EMBL/GenBank/DDBJ databases">
        <authorList>
            <person name="Kim S.G."/>
            <person name="Park S.C."/>
        </authorList>
    </citation>
    <scope>NUCLEOTIDE SEQUENCE [LARGE SCALE GENOMIC DNA]</scope>
</reference>
<accession>A0A4D6DWK2</accession>
<dbReference type="Proteomes" id="UP000297195">
    <property type="component" value="Segment"/>
</dbReference>
<evidence type="ECO:0000256" key="1">
    <source>
        <dbReference type="SAM" id="Coils"/>
    </source>
</evidence>
<keyword evidence="1" id="KW-0175">Coiled coil</keyword>
<keyword evidence="3" id="KW-1185">Reference proteome</keyword>
<feature type="coiled-coil region" evidence="1">
    <location>
        <begin position="92"/>
        <end position="119"/>
    </location>
</feature>
<evidence type="ECO:0000313" key="3">
    <source>
        <dbReference type="Proteomes" id="UP000297195"/>
    </source>
</evidence>
<proteinExistence type="predicted"/>